<keyword evidence="2" id="KW-0238">DNA-binding</keyword>
<evidence type="ECO:0000256" key="3">
    <source>
        <dbReference type="ARBA" id="ARBA00023163"/>
    </source>
</evidence>
<dbReference type="Pfam" id="PF13545">
    <property type="entry name" value="HTH_Crp_2"/>
    <property type="match status" value="1"/>
</dbReference>
<feature type="domain" description="Cyclic nucleotide-binding" evidence="4">
    <location>
        <begin position="41"/>
        <end position="154"/>
    </location>
</feature>
<keyword evidence="3" id="KW-0804">Transcription</keyword>
<evidence type="ECO:0000259" key="5">
    <source>
        <dbReference type="PROSITE" id="PS51063"/>
    </source>
</evidence>
<dbReference type="SUPFAM" id="SSF51206">
    <property type="entry name" value="cAMP-binding domain-like"/>
    <property type="match status" value="1"/>
</dbReference>
<dbReference type="GO" id="GO:0003700">
    <property type="term" value="F:DNA-binding transcription factor activity"/>
    <property type="evidence" value="ECO:0007669"/>
    <property type="project" value="TreeGrafter"/>
</dbReference>
<keyword evidence="1" id="KW-0805">Transcription regulation</keyword>
<dbReference type="SUPFAM" id="SSF46785">
    <property type="entry name" value="Winged helix' DNA-binding domain"/>
    <property type="match status" value="1"/>
</dbReference>
<dbReference type="CDD" id="cd00038">
    <property type="entry name" value="CAP_ED"/>
    <property type="match status" value="1"/>
</dbReference>
<dbReference type="GO" id="GO:0005829">
    <property type="term" value="C:cytosol"/>
    <property type="evidence" value="ECO:0007669"/>
    <property type="project" value="TreeGrafter"/>
</dbReference>
<dbReference type="PANTHER" id="PTHR24567:SF68">
    <property type="entry name" value="DNA-BINDING TRANSCRIPTIONAL DUAL REGULATOR CRP"/>
    <property type="match status" value="1"/>
</dbReference>
<dbReference type="InterPro" id="IPR014710">
    <property type="entry name" value="RmlC-like_jellyroll"/>
</dbReference>
<dbReference type="InterPro" id="IPR036390">
    <property type="entry name" value="WH_DNA-bd_sf"/>
</dbReference>
<comment type="caution">
    <text evidence="6">The sequence shown here is derived from an EMBL/GenBank/DDBJ whole genome shotgun (WGS) entry which is preliminary data.</text>
</comment>
<dbReference type="InterPro" id="IPR018490">
    <property type="entry name" value="cNMP-bd_dom_sf"/>
</dbReference>
<dbReference type="PROSITE" id="PS50042">
    <property type="entry name" value="CNMP_BINDING_3"/>
    <property type="match status" value="1"/>
</dbReference>
<dbReference type="Gene3D" id="2.60.120.10">
    <property type="entry name" value="Jelly Rolls"/>
    <property type="match status" value="1"/>
</dbReference>
<name>A0A2A3JQZ0_9RHOB</name>
<accession>A0A2A3JQZ0</accession>
<evidence type="ECO:0000256" key="2">
    <source>
        <dbReference type="ARBA" id="ARBA00023125"/>
    </source>
</evidence>
<sequence length="247" mass="27242">MRRVRDLGVARQVSSRRRGRPVTDDCSSGPAQDVVASTNLRLIEAMHDLGTLWDVAEGTMLFQQGDPADCIYTVLSGRLEVSILSEAGRKSVLDILSANQIFGELSLLSGATRTATVSALEKSRVLRIGREPLMQAMARTPTLAIWLLQLVISRERWISKQLETLTFEPLEVRLARRLLYLKGVIGDPDGRIAVSQHALGAHAGATREAVSKILGTWKSMQIIEIYRGGIAIRRPDLLAQRAEDDFS</sequence>
<dbReference type="PROSITE" id="PS51063">
    <property type="entry name" value="HTH_CRP_2"/>
    <property type="match status" value="1"/>
</dbReference>
<dbReference type="InterPro" id="IPR012318">
    <property type="entry name" value="HTH_CRP"/>
</dbReference>
<gene>
    <name evidence="6" type="ORF">CLG85_19145</name>
</gene>
<proteinExistence type="predicted"/>
<evidence type="ECO:0000313" key="6">
    <source>
        <dbReference type="EMBL" id="PBD17615.1"/>
    </source>
</evidence>
<reference evidence="6" key="1">
    <citation type="submission" date="2017-09" db="EMBL/GenBank/DDBJ databases">
        <title>Yangia sp. SAOS 153D whole genome sequencing.</title>
        <authorList>
            <person name="Verma A."/>
            <person name="Krishnamurthi S."/>
        </authorList>
    </citation>
    <scope>NUCLEOTIDE SEQUENCE [LARGE SCALE GENOMIC DNA]</scope>
    <source>
        <strain evidence="6">SAOS 153D</strain>
    </source>
</reference>
<dbReference type="InterPro" id="IPR000595">
    <property type="entry name" value="cNMP-bd_dom"/>
</dbReference>
<dbReference type="GO" id="GO:0003677">
    <property type="term" value="F:DNA binding"/>
    <property type="evidence" value="ECO:0007669"/>
    <property type="project" value="UniProtKB-KW"/>
</dbReference>
<dbReference type="EMBL" id="NTHN01000344">
    <property type="protein sequence ID" value="PBD17615.1"/>
    <property type="molecule type" value="Genomic_DNA"/>
</dbReference>
<dbReference type="PANTHER" id="PTHR24567">
    <property type="entry name" value="CRP FAMILY TRANSCRIPTIONAL REGULATORY PROTEIN"/>
    <property type="match status" value="1"/>
</dbReference>
<protein>
    <submittedName>
        <fullName evidence="6">Crp/Fnr family transcriptional regulator</fullName>
    </submittedName>
</protein>
<dbReference type="InterPro" id="IPR050397">
    <property type="entry name" value="Env_Response_Regulators"/>
</dbReference>
<dbReference type="InterPro" id="IPR018488">
    <property type="entry name" value="cNMP-bd_CS"/>
</dbReference>
<evidence type="ECO:0000259" key="4">
    <source>
        <dbReference type="PROSITE" id="PS50042"/>
    </source>
</evidence>
<dbReference type="SMART" id="SM00100">
    <property type="entry name" value="cNMP"/>
    <property type="match status" value="1"/>
</dbReference>
<dbReference type="AlphaFoldDB" id="A0A2A3JQZ0"/>
<dbReference type="PROSITE" id="PS00889">
    <property type="entry name" value="CNMP_BINDING_2"/>
    <property type="match status" value="1"/>
</dbReference>
<dbReference type="Pfam" id="PF00027">
    <property type="entry name" value="cNMP_binding"/>
    <property type="match status" value="1"/>
</dbReference>
<feature type="domain" description="HTH crp-type" evidence="5">
    <location>
        <begin position="168"/>
        <end position="236"/>
    </location>
</feature>
<evidence type="ECO:0000256" key="1">
    <source>
        <dbReference type="ARBA" id="ARBA00023015"/>
    </source>
</evidence>
<organism evidence="6">
    <name type="scientific">Alloyangia mangrovi</name>
    <dbReference type="NCBI Taxonomy" id="1779329"/>
    <lineage>
        <taxon>Bacteria</taxon>
        <taxon>Pseudomonadati</taxon>
        <taxon>Pseudomonadota</taxon>
        <taxon>Alphaproteobacteria</taxon>
        <taxon>Rhodobacterales</taxon>
        <taxon>Roseobacteraceae</taxon>
        <taxon>Alloyangia</taxon>
    </lineage>
</organism>